<evidence type="ECO:0000256" key="1">
    <source>
        <dbReference type="ARBA" id="ARBA00023015"/>
    </source>
</evidence>
<dbReference type="Proteomes" id="UP001501442">
    <property type="component" value="Unassembled WGS sequence"/>
</dbReference>
<feature type="domain" description="HTH araC/xylS-type" evidence="4">
    <location>
        <begin position="188"/>
        <end position="286"/>
    </location>
</feature>
<dbReference type="PANTHER" id="PTHR43280:SF32">
    <property type="entry name" value="TRANSCRIPTIONAL REGULATORY PROTEIN"/>
    <property type="match status" value="1"/>
</dbReference>
<keyword evidence="6" id="KW-1185">Reference proteome</keyword>
<dbReference type="PROSITE" id="PS01124">
    <property type="entry name" value="HTH_ARAC_FAMILY_2"/>
    <property type="match status" value="1"/>
</dbReference>
<evidence type="ECO:0000256" key="2">
    <source>
        <dbReference type="ARBA" id="ARBA00023125"/>
    </source>
</evidence>
<protein>
    <submittedName>
        <fullName evidence="5">AraC family transcriptional regulator</fullName>
    </submittedName>
</protein>
<dbReference type="PANTHER" id="PTHR43280">
    <property type="entry name" value="ARAC-FAMILY TRANSCRIPTIONAL REGULATOR"/>
    <property type="match status" value="1"/>
</dbReference>
<organism evidence="5 6">
    <name type="scientific">Actinoallomurus vinaceus</name>
    <dbReference type="NCBI Taxonomy" id="1080074"/>
    <lineage>
        <taxon>Bacteria</taxon>
        <taxon>Bacillati</taxon>
        <taxon>Actinomycetota</taxon>
        <taxon>Actinomycetes</taxon>
        <taxon>Streptosporangiales</taxon>
        <taxon>Thermomonosporaceae</taxon>
        <taxon>Actinoallomurus</taxon>
    </lineage>
</organism>
<dbReference type="Gene3D" id="1.10.10.60">
    <property type="entry name" value="Homeodomain-like"/>
    <property type="match status" value="1"/>
</dbReference>
<accession>A0ABP8UME4</accession>
<keyword evidence="3" id="KW-0804">Transcription</keyword>
<comment type="caution">
    <text evidence="5">The sequence shown here is derived from an EMBL/GenBank/DDBJ whole genome shotgun (WGS) entry which is preliminary data.</text>
</comment>
<dbReference type="Pfam" id="PF12833">
    <property type="entry name" value="HTH_18"/>
    <property type="match status" value="1"/>
</dbReference>
<evidence type="ECO:0000313" key="5">
    <source>
        <dbReference type="EMBL" id="GAA4633534.1"/>
    </source>
</evidence>
<dbReference type="SMART" id="SM00342">
    <property type="entry name" value="HTH_ARAC"/>
    <property type="match status" value="1"/>
</dbReference>
<dbReference type="SUPFAM" id="SSF51215">
    <property type="entry name" value="Regulatory protein AraC"/>
    <property type="match status" value="1"/>
</dbReference>
<gene>
    <name evidence="5" type="ORF">GCM10023196_071430</name>
</gene>
<dbReference type="InterPro" id="IPR003313">
    <property type="entry name" value="AraC-bd"/>
</dbReference>
<evidence type="ECO:0000313" key="6">
    <source>
        <dbReference type="Proteomes" id="UP001501442"/>
    </source>
</evidence>
<reference evidence="6" key="1">
    <citation type="journal article" date="2019" name="Int. J. Syst. Evol. Microbiol.">
        <title>The Global Catalogue of Microorganisms (GCM) 10K type strain sequencing project: providing services to taxonomists for standard genome sequencing and annotation.</title>
        <authorList>
            <consortium name="The Broad Institute Genomics Platform"/>
            <consortium name="The Broad Institute Genome Sequencing Center for Infectious Disease"/>
            <person name="Wu L."/>
            <person name="Ma J."/>
        </authorList>
    </citation>
    <scope>NUCLEOTIDE SEQUENCE [LARGE SCALE GENOMIC DNA]</scope>
    <source>
        <strain evidence="6">JCM 17939</strain>
    </source>
</reference>
<dbReference type="InterPro" id="IPR037923">
    <property type="entry name" value="HTH-like"/>
</dbReference>
<dbReference type="RefSeq" id="WP_345436529.1">
    <property type="nucleotide sequence ID" value="NZ_BAABHK010000012.1"/>
</dbReference>
<proteinExistence type="predicted"/>
<sequence length="290" mass="32302">MTVANGHVIKEVGYRRTTGPPALGVEAVTSRDVRARLVCDVDDVRPRRIDFHQLVLVTEGKDEHEVDFVSHPCAPGTLLWIRPGQVQRTVLSPALEAWFIWFTPDFPPPLPAADGLLRDPFSPVRYELDEAAMRRLLPIVERLGEESAGPETDPELLRHLLATLILYVRRLPAASDTRSSEEGGEIFRSFLCELERSFATTRRVEDYADRLGYTPKTLTRASLAATGRSAKHVIDARVVLEAKRLLAHTDQTVVAIASGLGFAEPTNFSKFFIRNVGVTPLRFRETALAP</sequence>
<keyword evidence="2" id="KW-0238">DNA-binding</keyword>
<evidence type="ECO:0000256" key="3">
    <source>
        <dbReference type="ARBA" id="ARBA00023163"/>
    </source>
</evidence>
<dbReference type="InterPro" id="IPR018060">
    <property type="entry name" value="HTH_AraC"/>
</dbReference>
<evidence type="ECO:0000259" key="4">
    <source>
        <dbReference type="PROSITE" id="PS01124"/>
    </source>
</evidence>
<dbReference type="InterPro" id="IPR009057">
    <property type="entry name" value="Homeodomain-like_sf"/>
</dbReference>
<dbReference type="SUPFAM" id="SSF46689">
    <property type="entry name" value="Homeodomain-like"/>
    <property type="match status" value="1"/>
</dbReference>
<keyword evidence="1" id="KW-0805">Transcription regulation</keyword>
<dbReference type="Pfam" id="PF02311">
    <property type="entry name" value="AraC_binding"/>
    <property type="match status" value="1"/>
</dbReference>
<name>A0ABP8UME4_9ACTN</name>
<dbReference type="EMBL" id="BAABHK010000012">
    <property type="protein sequence ID" value="GAA4633534.1"/>
    <property type="molecule type" value="Genomic_DNA"/>
</dbReference>